<organism evidence="1 2">
    <name type="scientific">Podila minutissima</name>
    <dbReference type="NCBI Taxonomy" id="64525"/>
    <lineage>
        <taxon>Eukaryota</taxon>
        <taxon>Fungi</taxon>
        <taxon>Fungi incertae sedis</taxon>
        <taxon>Mucoromycota</taxon>
        <taxon>Mortierellomycotina</taxon>
        <taxon>Mortierellomycetes</taxon>
        <taxon>Mortierellales</taxon>
        <taxon>Mortierellaceae</taxon>
        <taxon>Podila</taxon>
    </lineage>
</organism>
<reference evidence="1" key="1">
    <citation type="journal article" date="2020" name="Fungal Divers.">
        <title>Resolving the Mortierellaceae phylogeny through synthesis of multi-gene phylogenetics and phylogenomics.</title>
        <authorList>
            <person name="Vandepol N."/>
            <person name="Liber J."/>
            <person name="Desiro A."/>
            <person name="Na H."/>
            <person name="Kennedy M."/>
            <person name="Barry K."/>
            <person name="Grigoriev I.V."/>
            <person name="Miller A.N."/>
            <person name="O'Donnell K."/>
            <person name="Stajich J.E."/>
            <person name="Bonito G."/>
        </authorList>
    </citation>
    <scope>NUCLEOTIDE SEQUENCE</scope>
    <source>
        <strain evidence="1">NVP1</strain>
    </source>
</reference>
<evidence type="ECO:0000313" key="1">
    <source>
        <dbReference type="EMBL" id="KAF9332412.1"/>
    </source>
</evidence>
<accession>A0A9P5SKY3</accession>
<dbReference type="EMBL" id="JAAAUY010000262">
    <property type="protein sequence ID" value="KAF9332412.1"/>
    <property type="molecule type" value="Genomic_DNA"/>
</dbReference>
<dbReference type="AlphaFoldDB" id="A0A9P5SKY3"/>
<evidence type="ECO:0000313" key="2">
    <source>
        <dbReference type="Proteomes" id="UP000696485"/>
    </source>
</evidence>
<comment type="caution">
    <text evidence="1">The sequence shown here is derived from an EMBL/GenBank/DDBJ whole genome shotgun (WGS) entry which is preliminary data.</text>
</comment>
<keyword evidence="2" id="KW-1185">Reference proteome</keyword>
<protein>
    <submittedName>
        <fullName evidence="1">Uncharacterized protein</fullName>
    </submittedName>
</protein>
<name>A0A9P5SKY3_9FUNG</name>
<proteinExistence type="predicted"/>
<gene>
    <name evidence="1" type="ORF">BG006_004728</name>
</gene>
<sequence>MKAFKAFFHRHLIRWKCVGMDAANPVPIPNFNRCYKYLVSQIPRPVTPSSRRSTASFAISPMAFPDIVYNSNGVVVGRPFQKYQKASTGIINELHIKATKANINNFFAMNSIWAMEEELSSLPQDEHTLLQKQYTWPVENMNKDLEALCMRLGMQVRDGIQPDPGSDPRELSYEHHKIYVFYEMIILKLPVEYSPSDHTIVDTYAHQVVDALLSKEFPAPSKYRLDWANLEVEGSKIRRVWANKPDGTISKDGAQLAFMEIKSPKDDRNARAEVEDLWNLANFCKDAIDAHLLLRRGIFKAAGILIFGHKISVYTMVYHNAIYHWSRAGVAHVPVDQTDVMRAPRCLELIHAVKMFLDSIEVSNIPQGPAGQYLHAGQKSKITPSLRPIF</sequence>
<dbReference type="Proteomes" id="UP000696485">
    <property type="component" value="Unassembled WGS sequence"/>
</dbReference>